<dbReference type="CDD" id="cd00156">
    <property type="entry name" value="REC"/>
    <property type="match status" value="1"/>
</dbReference>
<dbReference type="SMART" id="SM00448">
    <property type="entry name" value="REC"/>
    <property type="match status" value="1"/>
</dbReference>
<dbReference type="AlphaFoldDB" id="X0SJA7"/>
<feature type="non-terminal residue" evidence="3">
    <location>
        <position position="1"/>
    </location>
</feature>
<dbReference type="InterPro" id="IPR011006">
    <property type="entry name" value="CheY-like_superfamily"/>
</dbReference>
<name>X0SJA7_9ZZZZ</name>
<feature type="domain" description="Response regulatory" evidence="2">
    <location>
        <begin position="50"/>
        <end position="166"/>
    </location>
</feature>
<dbReference type="GO" id="GO:0000160">
    <property type="term" value="P:phosphorelay signal transduction system"/>
    <property type="evidence" value="ECO:0007669"/>
    <property type="project" value="InterPro"/>
</dbReference>
<dbReference type="PANTHER" id="PTHR44591">
    <property type="entry name" value="STRESS RESPONSE REGULATOR PROTEIN 1"/>
    <property type="match status" value="1"/>
</dbReference>
<gene>
    <name evidence="3" type="ORF">S01H1_01568</name>
</gene>
<dbReference type="EMBL" id="BARS01000691">
    <property type="protein sequence ID" value="GAF81173.1"/>
    <property type="molecule type" value="Genomic_DNA"/>
</dbReference>
<evidence type="ECO:0000259" key="2">
    <source>
        <dbReference type="PROSITE" id="PS50110"/>
    </source>
</evidence>
<evidence type="ECO:0000313" key="3">
    <source>
        <dbReference type="EMBL" id="GAF81173.1"/>
    </source>
</evidence>
<accession>X0SJA7</accession>
<dbReference type="Gene3D" id="3.40.50.2300">
    <property type="match status" value="2"/>
</dbReference>
<dbReference type="SUPFAM" id="SSF52172">
    <property type="entry name" value="CheY-like"/>
    <property type="match status" value="2"/>
</dbReference>
<protein>
    <recommendedName>
        <fullName evidence="2">Response regulatory domain-containing protein</fullName>
    </recommendedName>
</protein>
<sequence>IVIMMTAYAVENLVAQALKEGAYGIIYKPLDIEKMISLIEKSRKKKQGALTLIVDDDPGTCTTLKNILLKKGYRISIAHDGEKALTMAQEKTHDIIFIDLKLPTINGLEVYLKIKEIDPKLVAIMMTGYRQEMTDLVEEALNNNAYACIYKPLDIEKLLMLVEEILERKEKAR</sequence>
<proteinExistence type="predicted"/>
<reference evidence="3" key="1">
    <citation type="journal article" date="2014" name="Front. Microbiol.">
        <title>High frequency of phylogenetically diverse reductive dehalogenase-homologous genes in deep subseafloor sedimentary metagenomes.</title>
        <authorList>
            <person name="Kawai M."/>
            <person name="Futagami T."/>
            <person name="Toyoda A."/>
            <person name="Takaki Y."/>
            <person name="Nishi S."/>
            <person name="Hori S."/>
            <person name="Arai W."/>
            <person name="Tsubouchi T."/>
            <person name="Morono Y."/>
            <person name="Uchiyama I."/>
            <person name="Ito T."/>
            <person name="Fujiyama A."/>
            <person name="Inagaki F."/>
            <person name="Takami H."/>
        </authorList>
    </citation>
    <scope>NUCLEOTIDE SEQUENCE</scope>
    <source>
        <strain evidence="3">Expedition CK06-06</strain>
    </source>
</reference>
<feature type="domain" description="Response regulatory" evidence="2">
    <location>
        <begin position="1"/>
        <end position="43"/>
    </location>
</feature>
<dbReference type="InterPro" id="IPR001789">
    <property type="entry name" value="Sig_transdc_resp-reg_receiver"/>
</dbReference>
<dbReference type="InterPro" id="IPR050595">
    <property type="entry name" value="Bact_response_regulator"/>
</dbReference>
<dbReference type="PROSITE" id="PS50110">
    <property type="entry name" value="RESPONSE_REGULATORY"/>
    <property type="match status" value="2"/>
</dbReference>
<organism evidence="3">
    <name type="scientific">marine sediment metagenome</name>
    <dbReference type="NCBI Taxonomy" id="412755"/>
    <lineage>
        <taxon>unclassified sequences</taxon>
        <taxon>metagenomes</taxon>
        <taxon>ecological metagenomes</taxon>
    </lineage>
</organism>
<dbReference type="Pfam" id="PF00072">
    <property type="entry name" value="Response_reg"/>
    <property type="match status" value="1"/>
</dbReference>
<dbReference type="PANTHER" id="PTHR44591:SF3">
    <property type="entry name" value="RESPONSE REGULATORY DOMAIN-CONTAINING PROTEIN"/>
    <property type="match status" value="1"/>
</dbReference>
<evidence type="ECO:0000256" key="1">
    <source>
        <dbReference type="ARBA" id="ARBA00022553"/>
    </source>
</evidence>
<keyword evidence="1" id="KW-0597">Phosphoprotein</keyword>
<comment type="caution">
    <text evidence="3">The sequence shown here is derived from an EMBL/GenBank/DDBJ whole genome shotgun (WGS) entry which is preliminary data.</text>
</comment>